<dbReference type="Proteomes" id="UP000604241">
    <property type="component" value="Unassembled WGS sequence"/>
</dbReference>
<sequence>MTTTAAAIAHRIDAFVPKSLTAAQWEVAAPAARRLVRAAGPTTAEDAKCLLSSLCTFLAAPSGWDRESEPDFTVLLRDASIAAFKEKFAGYSRTRDNHVGRLRSLQRALVGIARVAGRPHPRRRPASRAVRLAQVVCADRSVATLAAVMGQTTGKALTASRLAGAAIETDRPVQATVTARSTSTVGIDQTVLGAYLHAADSDIQKGVVRATKPTTTRPAKPLSNRRQLANERAERAAARRIQAGPRLAPDPDPTSLDPAVRDAVEQYRPADLSDAEWARLRPLTLRLVVGSRPPSVVSARNVASIVVPFLVWASALPGRPDPASPPDALDLLSQPLVELYAGPGGSWMRRQDVPQETVSTARTVLRRAVRSLDADRQETRFTYVPIDAPYTPAECDELAWLATNQPTVTKERNACFLIGLGLGAGLSATDLRLLRRQHIQEHHGPDGTVYLLVTVPGARARSVPVRRQYEALVIRALELSEDEGPDALVLGKKATRRNVTYVASHGMVTAGEDAAVQIQPHRLRTTWLFAWMNAAIPLGNLLRMAGLRSARSLADLLPLCPPADPAVVDVLVAQVRDAAVGTPSKAARP</sequence>
<dbReference type="SUPFAM" id="SSF56349">
    <property type="entry name" value="DNA breaking-rejoining enzymes"/>
    <property type="match status" value="1"/>
</dbReference>
<evidence type="ECO:0000313" key="4">
    <source>
        <dbReference type="Proteomes" id="UP000604241"/>
    </source>
</evidence>
<organism evidence="3 4">
    <name type="scientific">Cellulomonas avistercoris</name>
    <dbReference type="NCBI Taxonomy" id="2762242"/>
    <lineage>
        <taxon>Bacteria</taxon>
        <taxon>Bacillati</taxon>
        <taxon>Actinomycetota</taxon>
        <taxon>Actinomycetes</taxon>
        <taxon>Micrococcales</taxon>
        <taxon>Cellulomonadaceae</taxon>
        <taxon>Cellulomonas</taxon>
    </lineage>
</organism>
<dbReference type="RefSeq" id="WP_191780608.1">
    <property type="nucleotide sequence ID" value="NZ_JACSQV010000002.1"/>
</dbReference>
<protein>
    <recommendedName>
        <fullName evidence="5">Tyr recombinase domain-containing protein</fullName>
    </recommendedName>
</protein>
<evidence type="ECO:0000313" key="3">
    <source>
        <dbReference type="EMBL" id="MBD7917483.1"/>
    </source>
</evidence>
<feature type="compositionally biased region" description="Low complexity" evidence="2">
    <location>
        <begin position="213"/>
        <end position="227"/>
    </location>
</feature>
<comment type="caution">
    <text evidence="3">The sequence shown here is derived from an EMBL/GenBank/DDBJ whole genome shotgun (WGS) entry which is preliminary data.</text>
</comment>
<dbReference type="InterPro" id="IPR013762">
    <property type="entry name" value="Integrase-like_cat_sf"/>
</dbReference>
<feature type="region of interest" description="Disordered" evidence="2">
    <location>
        <begin position="213"/>
        <end position="257"/>
    </location>
</feature>
<keyword evidence="4" id="KW-1185">Reference proteome</keyword>
<reference evidence="3 4" key="1">
    <citation type="submission" date="2020-08" db="EMBL/GenBank/DDBJ databases">
        <title>A Genomic Blueprint of the Chicken Gut Microbiome.</title>
        <authorList>
            <person name="Gilroy R."/>
            <person name="Ravi A."/>
            <person name="Getino M."/>
            <person name="Pursley I."/>
            <person name="Horton D.L."/>
            <person name="Alikhan N.-F."/>
            <person name="Baker D."/>
            <person name="Gharbi K."/>
            <person name="Hall N."/>
            <person name="Watson M."/>
            <person name="Adriaenssens E.M."/>
            <person name="Foster-Nyarko E."/>
            <person name="Jarju S."/>
            <person name="Secka A."/>
            <person name="Antonio M."/>
            <person name="Oren A."/>
            <person name="Chaudhuri R."/>
            <person name="La Ragione R.M."/>
            <person name="Hildebrand F."/>
            <person name="Pallen M.J."/>
        </authorList>
    </citation>
    <scope>NUCLEOTIDE SEQUENCE [LARGE SCALE GENOMIC DNA]</scope>
    <source>
        <strain evidence="3 4">Sa3CUA2</strain>
    </source>
</reference>
<evidence type="ECO:0000256" key="2">
    <source>
        <dbReference type="SAM" id="MobiDB-lite"/>
    </source>
</evidence>
<feature type="compositionally biased region" description="Basic and acidic residues" evidence="2">
    <location>
        <begin position="228"/>
        <end position="237"/>
    </location>
</feature>
<keyword evidence="1" id="KW-0233">DNA recombination</keyword>
<dbReference type="Gene3D" id="1.10.443.10">
    <property type="entry name" value="Intergrase catalytic core"/>
    <property type="match status" value="1"/>
</dbReference>
<gene>
    <name evidence="3" type="ORF">H9657_04210</name>
</gene>
<dbReference type="InterPro" id="IPR011010">
    <property type="entry name" value="DNA_brk_join_enz"/>
</dbReference>
<dbReference type="EMBL" id="JACSQV010000002">
    <property type="protein sequence ID" value="MBD7917483.1"/>
    <property type="molecule type" value="Genomic_DNA"/>
</dbReference>
<evidence type="ECO:0000256" key="1">
    <source>
        <dbReference type="ARBA" id="ARBA00023172"/>
    </source>
</evidence>
<accession>A0ABR8QAM5</accession>
<name>A0ABR8QAM5_9CELL</name>
<evidence type="ECO:0008006" key="5">
    <source>
        <dbReference type="Google" id="ProtNLM"/>
    </source>
</evidence>
<proteinExistence type="predicted"/>